<evidence type="ECO:0000313" key="2">
    <source>
        <dbReference type="EMBL" id="KXS31799.1"/>
    </source>
</evidence>
<reference evidence="2 3" key="1">
    <citation type="submission" date="2016-02" db="EMBL/GenBank/DDBJ databases">
        <authorList>
            <person name="Wen L."/>
            <person name="He K."/>
            <person name="Yang H."/>
        </authorList>
    </citation>
    <scope>NUCLEOTIDE SEQUENCE [LARGE SCALE GENOMIC DNA]</scope>
    <source>
        <strain evidence="2">ShG14-8</strain>
    </source>
</reference>
<accession>A0A139BS78</accession>
<dbReference type="Gene3D" id="3.40.50.1240">
    <property type="entry name" value="Phosphoglycerate mutase-like"/>
    <property type="match status" value="1"/>
</dbReference>
<evidence type="ECO:0000313" key="3">
    <source>
        <dbReference type="Proteomes" id="UP000070578"/>
    </source>
</evidence>
<dbReference type="EMBL" id="LSLI01000055">
    <property type="protein sequence ID" value="KXS31799.1"/>
    <property type="molecule type" value="Genomic_DNA"/>
</dbReference>
<name>A0A139BS78_9PROT</name>
<dbReference type="SUPFAM" id="SSF53254">
    <property type="entry name" value="Phosphoglycerate mutase-like"/>
    <property type="match status" value="1"/>
</dbReference>
<gene>
    <name evidence="2" type="ORF">AWT59_2058</name>
</gene>
<reference evidence="2 3" key="2">
    <citation type="submission" date="2016-03" db="EMBL/GenBank/DDBJ databases">
        <title>New uncultured bacterium of the family Gallionellaceae from acid mine drainage: description and reconstruction of genome based on metagenomic analysis of microbial community.</title>
        <authorList>
            <person name="Kadnikov V."/>
            <person name="Ivasenko D."/>
            <person name="Beletsky A."/>
            <person name="Mardanov A."/>
            <person name="Danilova E."/>
            <person name="Pimenov N."/>
            <person name="Karnachuk O."/>
            <person name="Ravin N."/>
        </authorList>
    </citation>
    <scope>NUCLEOTIDE SEQUENCE [LARGE SCALE GENOMIC DNA]</scope>
    <source>
        <strain evidence="2">ShG14-8</strain>
    </source>
</reference>
<sequence length="110" mass="12356">MTDSADDKNNITTTKALVFHGPNKLAPEGRPWPNPRHDPRYSALILYLDGVPDADIVEMNIPAGIPLVYELDVDMKPIRHCYPGDTERVRKAMQAGANHLPLKNQKETRL</sequence>
<dbReference type="AlphaFoldDB" id="A0A139BS78"/>
<evidence type="ECO:0000256" key="1">
    <source>
        <dbReference type="SAM" id="MobiDB-lite"/>
    </source>
</evidence>
<protein>
    <submittedName>
        <fullName evidence="2">Phosphoglyceromutase</fullName>
    </submittedName>
</protein>
<comment type="caution">
    <text evidence="2">The sequence shown here is derived from an EMBL/GenBank/DDBJ whole genome shotgun (WGS) entry which is preliminary data.</text>
</comment>
<proteinExistence type="predicted"/>
<dbReference type="Proteomes" id="UP000070578">
    <property type="component" value="Unassembled WGS sequence"/>
</dbReference>
<dbReference type="InterPro" id="IPR029033">
    <property type="entry name" value="His_PPase_superfam"/>
</dbReference>
<feature type="region of interest" description="Disordered" evidence="1">
    <location>
        <begin position="1"/>
        <end position="35"/>
    </location>
</feature>
<organism evidence="2 3">
    <name type="scientific">Candidatus Gallionella acididurans</name>
    <dbReference type="NCBI Taxonomy" id="1796491"/>
    <lineage>
        <taxon>Bacteria</taxon>
        <taxon>Pseudomonadati</taxon>
        <taxon>Pseudomonadota</taxon>
        <taxon>Betaproteobacteria</taxon>
        <taxon>Nitrosomonadales</taxon>
        <taxon>Gallionellaceae</taxon>
        <taxon>Gallionella</taxon>
    </lineage>
</organism>